<dbReference type="Gene3D" id="3.40.640.10">
    <property type="entry name" value="Type I PLP-dependent aspartate aminotransferase-like (Major domain)"/>
    <property type="match status" value="1"/>
</dbReference>
<dbReference type="InterPro" id="IPR050106">
    <property type="entry name" value="HistidinolP_aminotransfase"/>
</dbReference>
<evidence type="ECO:0000256" key="1">
    <source>
        <dbReference type="ARBA" id="ARBA00007970"/>
    </source>
</evidence>
<dbReference type="Proteomes" id="UP000282977">
    <property type="component" value="Unassembled WGS sequence"/>
</dbReference>
<dbReference type="AlphaFoldDB" id="A0A437JAK1"/>
<dbReference type="InterPro" id="IPR006311">
    <property type="entry name" value="TAT_signal"/>
</dbReference>
<dbReference type="Pfam" id="PF00155">
    <property type="entry name" value="Aminotran_1_2"/>
    <property type="match status" value="1"/>
</dbReference>
<organism evidence="7 8">
    <name type="scientific">Sphingobium algorifonticola</name>
    <dbReference type="NCBI Taxonomy" id="2008318"/>
    <lineage>
        <taxon>Bacteria</taxon>
        <taxon>Pseudomonadati</taxon>
        <taxon>Pseudomonadota</taxon>
        <taxon>Alphaproteobacteria</taxon>
        <taxon>Sphingomonadales</taxon>
        <taxon>Sphingomonadaceae</taxon>
        <taxon>Sphingobium</taxon>
    </lineage>
</organism>
<dbReference type="SUPFAM" id="SSF53383">
    <property type="entry name" value="PLP-dependent transferases"/>
    <property type="match status" value="1"/>
</dbReference>
<dbReference type="GO" id="GO:0030170">
    <property type="term" value="F:pyridoxal phosphate binding"/>
    <property type="evidence" value="ECO:0007669"/>
    <property type="project" value="InterPro"/>
</dbReference>
<dbReference type="InterPro" id="IPR015422">
    <property type="entry name" value="PyrdxlP-dep_Trfase_small"/>
</dbReference>
<evidence type="ECO:0000313" key="8">
    <source>
        <dbReference type="Proteomes" id="UP000282977"/>
    </source>
</evidence>
<gene>
    <name evidence="7" type="ORF">ENE74_05690</name>
</gene>
<dbReference type="Gene3D" id="3.90.1150.10">
    <property type="entry name" value="Aspartate Aminotransferase, domain 1"/>
    <property type="match status" value="1"/>
</dbReference>
<comment type="caution">
    <text evidence="7">The sequence shown here is derived from an EMBL/GenBank/DDBJ whole genome shotgun (WGS) entry which is preliminary data.</text>
</comment>
<dbReference type="CDD" id="cd00609">
    <property type="entry name" value="AAT_like"/>
    <property type="match status" value="1"/>
</dbReference>
<keyword evidence="3 7" id="KW-0808">Transferase</keyword>
<name>A0A437JAK1_9SPHN</name>
<keyword evidence="2 7" id="KW-0032">Aminotransferase</keyword>
<dbReference type="PANTHER" id="PTHR43643:SF3">
    <property type="entry name" value="HISTIDINOL-PHOSPHATE AMINOTRANSFERASE"/>
    <property type="match status" value="1"/>
</dbReference>
<dbReference type="RefSeq" id="WP_127690552.1">
    <property type="nucleotide sequence ID" value="NZ_RZUL01000002.1"/>
</dbReference>
<feature type="domain" description="Aminotransferase class I/classII large" evidence="6">
    <location>
        <begin position="58"/>
        <end position="377"/>
    </location>
</feature>
<proteinExistence type="inferred from homology"/>
<evidence type="ECO:0000259" key="6">
    <source>
        <dbReference type="Pfam" id="PF00155"/>
    </source>
</evidence>
<dbReference type="InterPro" id="IPR015421">
    <property type="entry name" value="PyrdxlP-dep_Trfase_major"/>
</dbReference>
<evidence type="ECO:0000313" key="7">
    <source>
        <dbReference type="EMBL" id="RVT42380.1"/>
    </source>
</evidence>
<comment type="similarity">
    <text evidence="1">Belongs to the class-II pyridoxal-phosphate-dependent aminotransferase family. Histidinol-phosphate aminotransferase subfamily.</text>
</comment>
<dbReference type="InterPro" id="IPR015424">
    <property type="entry name" value="PyrdxlP-dep_Trfase"/>
</dbReference>
<evidence type="ECO:0000256" key="4">
    <source>
        <dbReference type="ARBA" id="ARBA00022898"/>
    </source>
</evidence>
<keyword evidence="8" id="KW-1185">Reference proteome</keyword>
<comment type="pathway">
    <text evidence="5">Amino-acid biosynthesis.</text>
</comment>
<dbReference type="OrthoDB" id="9809616at2"/>
<evidence type="ECO:0000256" key="2">
    <source>
        <dbReference type="ARBA" id="ARBA00022576"/>
    </source>
</evidence>
<dbReference type="InterPro" id="IPR004839">
    <property type="entry name" value="Aminotransferase_I/II_large"/>
</dbReference>
<evidence type="ECO:0000256" key="3">
    <source>
        <dbReference type="ARBA" id="ARBA00022679"/>
    </source>
</evidence>
<sequence length="387" mass="41407">MSMTGIDAAARGDLIDRGYSRRQIGQVAALLGAAATITSFRPAFAQSQAARAVAGAVQIGANECWTGPFPVAAEAAAKVVAQGNRYDPGDLRGQFLKTVAQVEGIGEDRILPWPGSGDPLVRSVIAFCSPEKGLVTPDPTFESAWRAAAWLKAPLAKVAMQPGKGADVKAMLAANPNAGLYYIVSPNNPTGTVTPLADIEWLANNKPADSVLLVDEAYLHFSEAPSAMGLAKSRKDVIVMRTFSKLFGMAGIRLGLTFADPALHMQMMRYDGRQVTGTLPVTALACGTAAYTAFDAIKARRAEMIAVREDTLAHLKKRGIAYQTGSEGNMFMLDWGKPAKEMQGKMLAQMVQIGRSWEIWPTVSRVTVGSAEDMEKFKIALDKVLMA</sequence>
<evidence type="ECO:0000256" key="5">
    <source>
        <dbReference type="ARBA" id="ARBA00029440"/>
    </source>
</evidence>
<dbReference type="PROSITE" id="PS51318">
    <property type="entry name" value="TAT"/>
    <property type="match status" value="1"/>
</dbReference>
<keyword evidence="4" id="KW-0663">Pyridoxal phosphate</keyword>
<dbReference type="GO" id="GO:0008483">
    <property type="term" value="F:transaminase activity"/>
    <property type="evidence" value="ECO:0007669"/>
    <property type="project" value="UniProtKB-KW"/>
</dbReference>
<dbReference type="EMBL" id="RZUL01000002">
    <property type="protein sequence ID" value="RVT42380.1"/>
    <property type="molecule type" value="Genomic_DNA"/>
</dbReference>
<dbReference type="PANTHER" id="PTHR43643">
    <property type="entry name" value="HISTIDINOL-PHOSPHATE AMINOTRANSFERASE 2"/>
    <property type="match status" value="1"/>
</dbReference>
<reference evidence="7 8" key="1">
    <citation type="submission" date="2019-01" db="EMBL/GenBank/DDBJ databases">
        <authorList>
            <person name="Chen W.-M."/>
        </authorList>
    </citation>
    <scope>NUCLEOTIDE SEQUENCE [LARGE SCALE GENOMIC DNA]</scope>
    <source>
        <strain evidence="7 8">TLA-22</strain>
    </source>
</reference>
<dbReference type="NCBIfam" id="NF006580">
    <property type="entry name" value="PRK09105.1"/>
    <property type="match status" value="1"/>
</dbReference>
<accession>A0A437JAK1</accession>
<protein>
    <submittedName>
        <fullName evidence="7">Aminotransferase class I/II-fold pyridoxal phosphate-dependent enzyme</fullName>
    </submittedName>
</protein>